<evidence type="ECO:0000313" key="2">
    <source>
        <dbReference type="EMBL" id="GGE69107.1"/>
    </source>
</evidence>
<proteinExistence type="predicted"/>
<reference evidence="2" key="1">
    <citation type="journal article" date="2014" name="Int. J. Syst. Evol. Microbiol.">
        <title>Complete genome sequence of Corynebacterium casei LMG S-19264T (=DSM 44701T), isolated from a smear-ripened cheese.</title>
        <authorList>
            <consortium name="US DOE Joint Genome Institute (JGI-PGF)"/>
            <person name="Walter F."/>
            <person name="Albersmeier A."/>
            <person name="Kalinowski J."/>
            <person name="Ruckert C."/>
        </authorList>
    </citation>
    <scope>NUCLEOTIDE SEQUENCE</scope>
    <source>
        <strain evidence="2">CGMCC 1.12698</strain>
    </source>
</reference>
<feature type="transmembrane region" description="Helical" evidence="1">
    <location>
        <begin position="38"/>
        <end position="56"/>
    </location>
</feature>
<dbReference type="AlphaFoldDB" id="A0A917AQZ2"/>
<keyword evidence="1" id="KW-0472">Membrane</keyword>
<keyword evidence="1" id="KW-0812">Transmembrane</keyword>
<feature type="transmembrane region" description="Helical" evidence="1">
    <location>
        <begin position="12"/>
        <end position="32"/>
    </location>
</feature>
<protein>
    <submittedName>
        <fullName evidence="2">Uncharacterized protein</fullName>
    </submittedName>
</protein>
<sequence>MLTELYRNRMKYVAKLAVIFLPVLIVLFVVSTEEKDKYLIGAIIVLMLFLFVGTIIRDYYKMKHVSSLTIPVTTSHVMDTEKLIMKQAAWWFPRYWLFTTKGEYLGEIRLSSIPWYWHVLAIYFKKEIPRWFPFTAELRDHEGNKLAFFTKQAGFKQTNLTFFNKEDKKMGEYIQHDLKSVMNIYGTLNDADGKEILQSKVHGKYGDFRLVDAENKHFATFKYGIFPLEYWKVFEDTYNPIIEMNIERTEEEKALMLLLISWWFMSVDEQ</sequence>
<accession>A0A917AQZ2</accession>
<gene>
    <name evidence="2" type="ORF">GCM10007140_18980</name>
</gene>
<keyword evidence="3" id="KW-1185">Reference proteome</keyword>
<evidence type="ECO:0000313" key="3">
    <source>
        <dbReference type="Proteomes" id="UP000605259"/>
    </source>
</evidence>
<dbReference type="EMBL" id="BMFK01000001">
    <property type="protein sequence ID" value="GGE69107.1"/>
    <property type="molecule type" value="Genomic_DNA"/>
</dbReference>
<comment type="caution">
    <text evidence="2">The sequence shown here is derived from an EMBL/GenBank/DDBJ whole genome shotgun (WGS) entry which is preliminary data.</text>
</comment>
<keyword evidence="1" id="KW-1133">Transmembrane helix</keyword>
<name>A0A917AQZ2_9BACI</name>
<evidence type="ECO:0000256" key="1">
    <source>
        <dbReference type="SAM" id="Phobius"/>
    </source>
</evidence>
<dbReference type="Proteomes" id="UP000605259">
    <property type="component" value="Unassembled WGS sequence"/>
</dbReference>
<reference evidence="2" key="2">
    <citation type="submission" date="2020-09" db="EMBL/GenBank/DDBJ databases">
        <authorList>
            <person name="Sun Q."/>
            <person name="Zhou Y."/>
        </authorList>
    </citation>
    <scope>NUCLEOTIDE SEQUENCE</scope>
    <source>
        <strain evidence="2">CGMCC 1.12698</strain>
    </source>
</reference>
<organism evidence="2 3">
    <name type="scientific">Priestia taiwanensis</name>
    <dbReference type="NCBI Taxonomy" id="1347902"/>
    <lineage>
        <taxon>Bacteria</taxon>
        <taxon>Bacillati</taxon>
        <taxon>Bacillota</taxon>
        <taxon>Bacilli</taxon>
        <taxon>Bacillales</taxon>
        <taxon>Bacillaceae</taxon>
        <taxon>Priestia</taxon>
    </lineage>
</organism>